<feature type="compositionally biased region" description="Basic and acidic residues" evidence="7">
    <location>
        <begin position="246"/>
        <end position="257"/>
    </location>
</feature>
<feature type="compositionally biased region" description="Basic residues" evidence="7">
    <location>
        <begin position="258"/>
        <end position="270"/>
    </location>
</feature>
<dbReference type="GO" id="GO:0005686">
    <property type="term" value="C:U2 snRNP"/>
    <property type="evidence" value="ECO:0007669"/>
    <property type="project" value="TreeGrafter"/>
</dbReference>
<dbReference type="FunFam" id="3.30.70.330:FF:000105">
    <property type="entry name" value="HIV Tat-specific factor 1 homolog"/>
    <property type="match status" value="1"/>
</dbReference>
<dbReference type="InterPro" id="IPR034392">
    <property type="entry name" value="TatSF1-like_RRM1"/>
</dbReference>
<feature type="region of interest" description="Disordered" evidence="7">
    <location>
        <begin position="495"/>
        <end position="582"/>
    </location>
</feature>
<dbReference type="Gene3D" id="3.30.70.330">
    <property type="match status" value="2"/>
</dbReference>
<gene>
    <name evidence="9" type="ORF">HBR001_LOCUS5952</name>
</gene>
<dbReference type="EMBL" id="CANTFL010001211">
    <property type="protein sequence ID" value="CAI5733788.1"/>
    <property type="molecule type" value="Genomic_DNA"/>
</dbReference>
<dbReference type="InterPro" id="IPR003954">
    <property type="entry name" value="RRM_euk-type"/>
</dbReference>
<dbReference type="GO" id="GO:0005684">
    <property type="term" value="C:U2-type spliceosomal complex"/>
    <property type="evidence" value="ECO:0007669"/>
    <property type="project" value="TreeGrafter"/>
</dbReference>
<dbReference type="InterPro" id="IPR035979">
    <property type="entry name" value="RBD_domain_sf"/>
</dbReference>
<evidence type="ECO:0000259" key="8">
    <source>
        <dbReference type="PROSITE" id="PS50102"/>
    </source>
</evidence>
<dbReference type="SMART" id="SM00360">
    <property type="entry name" value="RRM"/>
    <property type="match status" value="2"/>
</dbReference>
<accession>A0AAV0UDG6</accession>
<feature type="domain" description="RRM" evidence="8">
    <location>
        <begin position="409"/>
        <end position="493"/>
    </location>
</feature>
<keyword evidence="3" id="KW-0677">Repeat</keyword>
<evidence type="ECO:0000313" key="9">
    <source>
        <dbReference type="EMBL" id="CAI5733788.1"/>
    </source>
</evidence>
<evidence type="ECO:0000256" key="5">
    <source>
        <dbReference type="ARBA" id="ARBA00023187"/>
    </source>
</evidence>
<protein>
    <recommendedName>
        <fullName evidence="8">RRM domain-containing protein</fullName>
    </recommendedName>
</protein>
<dbReference type="PANTHER" id="PTHR15608:SF0">
    <property type="entry name" value="HIV TAT-SPECIFIC FACTOR 1"/>
    <property type="match status" value="1"/>
</dbReference>
<feature type="compositionally biased region" description="Basic and acidic residues" evidence="7">
    <location>
        <begin position="204"/>
        <end position="229"/>
    </location>
</feature>
<reference evidence="9" key="1">
    <citation type="submission" date="2022-12" db="EMBL/GenBank/DDBJ databases">
        <authorList>
            <person name="Webb A."/>
        </authorList>
    </citation>
    <scope>NUCLEOTIDE SEQUENCE</scope>
    <source>
        <strain evidence="9">Hp1</strain>
    </source>
</reference>
<sequence>MAPSAELWLYLDAVMGQQKGPVSAAVLKKLLRKSIVQPQQLVWTQRLSEWTAVASVEPLATYCQVWMDTWYYMAECAPSDGKEAVRKGPVTTQQIVQLFVDGAVDGMTLIWSQKLDSWKPIGEVPSLKEFLQEANSDMDREAELQEQAEKVPIEHQVFENGLSDALVAEDGKQYVFDAESKTYVTPEDKIEEELASLQEKMVDANAEKQRASRSDAKDDEQTVDKRKTSQSEGPTLTTEAAPVDPTTEHVGADADVAKKRRARKKKKSDKWKRSKTNTWVYVNGLPLDVTVQEVHDHFAKCGVIQADVVTGDPRIKLYHNKESGGLNGDGSVCYMKEASVELAAQLLDKSQIRPEWPIDVSPAEFKQKGEDFVKRKKPKIDTRAKIKMFEKEKALSWNEGEVSEPAGLRIVVIKHMFTPAEIDDEVYEKELQEDIHGECSKIGEVSKITLFAKHVDGVVVIKFASSGSAARCVEVMNGRFFAGRKLECGFWDGTNYTHRESQKDENKRAEKFQEWLEEGSSSSESEADDEDKRPGQEDKLTQEEEVCAGRTLPPLADDSDDSDVENNNDAGKNDDSGLDIGE</sequence>
<keyword evidence="2" id="KW-0507">mRNA processing</keyword>
<evidence type="ECO:0000256" key="4">
    <source>
        <dbReference type="ARBA" id="ARBA00022884"/>
    </source>
</evidence>
<feature type="compositionally biased region" description="Basic and acidic residues" evidence="7">
    <location>
        <begin position="497"/>
        <end position="514"/>
    </location>
</feature>
<dbReference type="GO" id="GO:0000398">
    <property type="term" value="P:mRNA splicing, via spliceosome"/>
    <property type="evidence" value="ECO:0007669"/>
    <property type="project" value="InterPro"/>
</dbReference>
<dbReference type="AlphaFoldDB" id="A0AAV0UDG6"/>
<dbReference type="CDD" id="cd12285">
    <property type="entry name" value="RRM3_RBM39_like"/>
    <property type="match status" value="1"/>
</dbReference>
<name>A0AAV0UDG6_HYABA</name>
<dbReference type="Pfam" id="PF00076">
    <property type="entry name" value="RRM_1"/>
    <property type="match status" value="1"/>
</dbReference>
<feature type="region of interest" description="Disordered" evidence="7">
    <location>
        <begin position="204"/>
        <end position="270"/>
    </location>
</feature>
<dbReference type="SMART" id="SM00361">
    <property type="entry name" value="RRM_1"/>
    <property type="match status" value="1"/>
</dbReference>
<dbReference type="SUPFAM" id="SSF54928">
    <property type="entry name" value="RNA-binding domain, RBD"/>
    <property type="match status" value="1"/>
</dbReference>
<dbReference type="InterPro" id="IPR000504">
    <property type="entry name" value="RRM_dom"/>
</dbReference>
<evidence type="ECO:0000256" key="3">
    <source>
        <dbReference type="ARBA" id="ARBA00022737"/>
    </source>
</evidence>
<proteinExistence type="inferred from homology"/>
<organism evidence="9 10">
    <name type="scientific">Hyaloperonospora brassicae</name>
    <name type="common">Brassica downy mildew</name>
    <name type="synonym">Peronospora brassicae</name>
    <dbReference type="NCBI Taxonomy" id="162125"/>
    <lineage>
        <taxon>Eukaryota</taxon>
        <taxon>Sar</taxon>
        <taxon>Stramenopiles</taxon>
        <taxon>Oomycota</taxon>
        <taxon>Peronosporomycetes</taxon>
        <taxon>Peronosporales</taxon>
        <taxon>Peronosporaceae</taxon>
        <taxon>Hyaloperonospora</taxon>
    </lineage>
</organism>
<feature type="compositionally biased region" description="Acidic residues" evidence="7">
    <location>
        <begin position="557"/>
        <end position="566"/>
    </location>
</feature>
<keyword evidence="4 6" id="KW-0694">RNA-binding</keyword>
<evidence type="ECO:0000256" key="2">
    <source>
        <dbReference type="ARBA" id="ARBA00022664"/>
    </source>
</evidence>
<evidence type="ECO:0000313" key="10">
    <source>
        <dbReference type="Proteomes" id="UP001162031"/>
    </source>
</evidence>
<comment type="similarity">
    <text evidence="1">Belongs to the HTATSF1 family.</text>
</comment>
<dbReference type="GO" id="GO:0003723">
    <property type="term" value="F:RNA binding"/>
    <property type="evidence" value="ECO:0007669"/>
    <property type="project" value="UniProtKB-UniRule"/>
</dbReference>
<dbReference type="CDD" id="cd12281">
    <property type="entry name" value="RRM1_TatSF1_like"/>
    <property type="match status" value="1"/>
</dbReference>
<evidence type="ECO:0000256" key="1">
    <source>
        <dbReference type="ARBA" id="ARBA00007747"/>
    </source>
</evidence>
<dbReference type="Proteomes" id="UP001162031">
    <property type="component" value="Unassembled WGS sequence"/>
</dbReference>
<dbReference type="InterPro" id="IPR012677">
    <property type="entry name" value="Nucleotide-bd_a/b_plait_sf"/>
</dbReference>
<feature type="domain" description="RRM" evidence="8">
    <location>
        <begin position="278"/>
        <end position="365"/>
    </location>
</feature>
<dbReference type="PROSITE" id="PS50102">
    <property type="entry name" value="RRM"/>
    <property type="match status" value="2"/>
</dbReference>
<evidence type="ECO:0000256" key="7">
    <source>
        <dbReference type="SAM" id="MobiDB-lite"/>
    </source>
</evidence>
<comment type="caution">
    <text evidence="9">The sequence shown here is derived from an EMBL/GenBank/DDBJ whole genome shotgun (WGS) entry which is preliminary data.</text>
</comment>
<dbReference type="PANTHER" id="PTHR15608">
    <property type="entry name" value="SPLICING FACTOR U2AF-ASSOCIATED PROTEIN 2"/>
    <property type="match status" value="1"/>
</dbReference>
<keyword evidence="10" id="KW-1185">Reference proteome</keyword>
<dbReference type="InterPro" id="IPR025640">
    <property type="entry name" value="GYF_2"/>
</dbReference>
<evidence type="ECO:0000256" key="6">
    <source>
        <dbReference type="PROSITE-ProRule" id="PRU00176"/>
    </source>
</evidence>
<feature type="compositionally biased region" description="Basic and acidic residues" evidence="7">
    <location>
        <begin position="530"/>
        <end position="542"/>
    </location>
</feature>
<keyword evidence="5" id="KW-0508">mRNA splicing</keyword>
<dbReference type="Pfam" id="PF14237">
    <property type="entry name" value="GYF_2"/>
    <property type="match status" value="2"/>
</dbReference>
<dbReference type="InterPro" id="IPR034393">
    <property type="entry name" value="TatSF1-like"/>
</dbReference>